<dbReference type="InterPro" id="IPR001932">
    <property type="entry name" value="PPM-type_phosphatase-like_dom"/>
</dbReference>
<feature type="domain" description="PPM-type phosphatase" evidence="4">
    <location>
        <begin position="476"/>
        <end position="692"/>
    </location>
</feature>
<dbReference type="InterPro" id="IPR029016">
    <property type="entry name" value="GAF-like_dom_sf"/>
</dbReference>
<dbReference type="SMART" id="SM00065">
    <property type="entry name" value="GAF"/>
    <property type="match status" value="1"/>
</dbReference>
<dbReference type="SUPFAM" id="SSF81606">
    <property type="entry name" value="PP2C-like"/>
    <property type="match status" value="1"/>
</dbReference>
<dbReference type="InterPro" id="IPR052016">
    <property type="entry name" value="Bact_Sigma-Reg"/>
</dbReference>
<dbReference type="PANTHER" id="PTHR43156:SF2">
    <property type="entry name" value="STAGE II SPORULATION PROTEIN E"/>
    <property type="match status" value="1"/>
</dbReference>
<feature type="domain" description="GAF" evidence="3">
    <location>
        <begin position="305"/>
        <end position="458"/>
    </location>
</feature>
<name>A0ABP5DZT5_9MICO</name>
<dbReference type="Proteomes" id="UP001500013">
    <property type="component" value="Unassembled WGS sequence"/>
</dbReference>
<feature type="transmembrane region" description="Helical" evidence="2">
    <location>
        <begin position="124"/>
        <end position="146"/>
    </location>
</feature>
<reference evidence="6" key="1">
    <citation type="journal article" date="2019" name="Int. J. Syst. Evol. Microbiol.">
        <title>The Global Catalogue of Microorganisms (GCM) 10K type strain sequencing project: providing services to taxonomists for standard genome sequencing and annotation.</title>
        <authorList>
            <consortium name="The Broad Institute Genomics Platform"/>
            <consortium name="The Broad Institute Genome Sequencing Center for Infectious Disease"/>
            <person name="Wu L."/>
            <person name="Ma J."/>
        </authorList>
    </citation>
    <scope>NUCLEOTIDE SEQUENCE [LARGE SCALE GENOMIC DNA]</scope>
    <source>
        <strain evidence="6">JCM 15628</strain>
    </source>
</reference>
<feature type="transmembrane region" description="Helical" evidence="2">
    <location>
        <begin position="26"/>
        <end position="48"/>
    </location>
</feature>
<dbReference type="Pfam" id="PF07228">
    <property type="entry name" value="SpoIIE"/>
    <property type="match status" value="1"/>
</dbReference>
<evidence type="ECO:0000313" key="6">
    <source>
        <dbReference type="Proteomes" id="UP001500013"/>
    </source>
</evidence>
<keyword evidence="1" id="KW-0378">Hydrolase</keyword>
<organism evidence="5 6">
    <name type="scientific">Terrabacter lapilli</name>
    <dbReference type="NCBI Taxonomy" id="436231"/>
    <lineage>
        <taxon>Bacteria</taxon>
        <taxon>Bacillati</taxon>
        <taxon>Actinomycetota</taxon>
        <taxon>Actinomycetes</taxon>
        <taxon>Micrococcales</taxon>
        <taxon>Intrasporangiaceae</taxon>
        <taxon>Terrabacter</taxon>
    </lineage>
</organism>
<dbReference type="InterPro" id="IPR036457">
    <property type="entry name" value="PPM-type-like_dom_sf"/>
</dbReference>
<evidence type="ECO:0008006" key="7">
    <source>
        <dbReference type="Google" id="ProtNLM"/>
    </source>
</evidence>
<evidence type="ECO:0000259" key="3">
    <source>
        <dbReference type="SMART" id="SM00065"/>
    </source>
</evidence>
<feature type="transmembrane region" description="Helical" evidence="2">
    <location>
        <begin position="85"/>
        <end position="104"/>
    </location>
</feature>
<feature type="transmembrane region" description="Helical" evidence="2">
    <location>
        <begin position="217"/>
        <end position="237"/>
    </location>
</feature>
<evidence type="ECO:0000313" key="5">
    <source>
        <dbReference type="EMBL" id="GAA1987618.1"/>
    </source>
</evidence>
<evidence type="ECO:0000256" key="2">
    <source>
        <dbReference type="SAM" id="Phobius"/>
    </source>
</evidence>
<dbReference type="InterPro" id="IPR003018">
    <property type="entry name" value="GAF"/>
</dbReference>
<dbReference type="Pfam" id="PF13185">
    <property type="entry name" value="GAF_2"/>
    <property type="match status" value="1"/>
</dbReference>
<dbReference type="Gene3D" id="3.30.450.40">
    <property type="match status" value="1"/>
</dbReference>
<dbReference type="Gene3D" id="3.60.40.10">
    <property type="entry name" value="PPM-type phosphatase domain"/>
    <property type="match status" value="1"/>
</dbReference>
<gene>
    <name evidence="5" type="ORF">GCM10009817_31480</name>
</gene>
<feature type="transmembrane region" description="Helical" evidence="2">
    <location>
        <begin position="54"/>
        <end position="73"/>
    </location>
</feature>
<feature type="transmembrane region" description="Helical" evidence="2">
    <location>
        <begin position="181"/>
        <end position="205"/>
    </location>
</feature>
<dbReference type="SMART" id="SM00331">
    <property type="entry name" value="PP2C_SIG"/>
    <property type="match status" value="1"/>
</dbReference>
<evidence type="ECO:0000256" key="1">
    <source>
        <dbReference type="ARBA" id="ARBA00022801"/>
    </source>
</evidence>
<sequence>MASTAERKVYEGVDPRTPRPVRRLDLYAMLAGAVLACVAYLAALLTGAQPPQGLAVALLAIAPVCAGFALLVLLRGPRHPTDPALQWFTTGLAVAFAALVLQLVSHPTVAPGGGLLHTSDQSNAALFLLFHLALAAGAVAGVLGFPAALRRPLTVVGLVVAAMVGINAVPLPHLLDADGRYAPLLVAAQWVVAVLVGGSAVLWAVRFGRLPAALRAWVGVALSLSAYEVALGALGGARYTPLWWASLTFRGATYVLLAVGLVWSVLGQLRDLDAYSNAELDRRESQLGASLARTRQLLRCAEDLARAVTPQEVATVLCADVVAMVGLPRAAVVVPKAGGRLYALGTAGYDASLQQWAQDVDALAALPAARAALTGQSTFLGTGGDIRNEYPDLANTPMAGAAALAGVPLMVRGQPIGALVVWDTKPIRWSSASSELLAGLAAQGGQAVARAQAYEEAAHAASTLQESLLPSRLPERHGLSLAARYVSGEGGRGVSGDWYDCVEVDENQVALVVGDVMGKGLHAAAVMGQMRTTLRALTAIDPSPGVVLAALDRVTQDLDPDEIATVVYVLLDLTARTARLGRAGHPPPLLLTTSGAVRLLDDAGSPPLGVPNQRWGETTVDVPADSLLVLYSDGMVEDRSAGLGPGTSALTRALRDLAGHGVDDVDVVADALMRRATSIAHDDDMTLLLARVHDDPDDHDVAHTAISVARSEEGPPGAFGSPWV</sequence>
<dbReference type="EMBL" id="BAAAPU010000009">
    <property type="protein sequence ID" value="GAA1987618.1"/>
    <property type="molecule type" value="Genomic_DNA"/>
</dbReference>
<dbReference type="RefSeq" id="WP_344064594.1">
    <property type="nucleotide sequence ID" value="NZ_BAAAPU010000009.1"/>
</dbReference>
<keyword evidence="2" id="KW-1133">Transmembrane helix</keyword>
<dbReference type="SUPFAM" id="SSF55781">
    <property type="entry name" value="GAF domain-like"/>
    <property type="match status" value="1"/>
</dbReference>
<keyword evidence="2" id="KW-0472">Membrane</keyword>
<feature type="transmembrane region" description="Helical" evidence="2">
    <location>
        <begin position="153"/>
        <end position="175"/>
    </location>
</feature>
<comment type="caution">
    <text evidence="5">The sequence shown here is derived from an EMBL/GenBank/DDBJ whole genome shotgun (WGS) entry which is preliminary data.</text>
</comment>
<dbReference type="PANTHER" id="PTHR43156">
    <property type="entry name" value="STAGE II SPORULATION PROTEIN E-RELATED"/>
    <property type="match status" value="1"/>
</dbReference>
<protein>
    <recommendedName>
        <fullName evidence="7">GAF domain-containing protein</fullName>
    </recommendedName>
</protein>
<accession>A0ABP5DZT5</accession>
<keyword evidence="6" id="KW-1185">Reference proteome</keyword>
<evidence type="ECO:0000259" key="4">
    <source>
        <dbReference type="SMART" id="SM00331"/>
    </source>
</evidence>
<proteinExistence type="predicted"/>
<keyword evidence="2" id="KW-0812">Transmembrane</keyword>